<feature type="region of interest" description="Disordered" evidence="8">
    <location>
        <begin position="1123"/>
        <end position="1145"/>
    </location>
</feature>
<dbReference type="Pfam" id="PF09497">
    <property type="entry name" value="Med12"/>
    <property type="match status" value="1"/>
</dbReference>
<evidence type="ECO:0000256" key="7">
    <source>
        <dbReference type="ARBA" id="ARBA00032010"/>
    </source>
</evidence>
<comment type="caution">
    <text evidence="11">The sequence shown here is derived from an EMBL/GenBank/DDBJ whole genome shotgun (WGS) entry which is preliminary data.</text>
</comment>
<evidence type="ECO:0000256" key="3">
    <source>
        <dbReference type="ARBA" id="ARBA00019622"/>
    </source>
</evidence>
<comment type="similarity">
    <text evidence="2">Belongs to the Mediator complex subunit 12 family.</text>
</comment>
<feature type="region of interest" description="Disordered" evidence="8">
    <location>
        <begin position="1656"/>
        <end position="1718"/>
    </location>
</feature>
<dbReference type="Proteomes" id="UP000325313">
    <property type="component" value="Unassembled WGS sequence"/>
</dbReference>
<sequence>MPHPHNLINPSRANHQDKQAATEQDSSELEIYQLKPPDWRLPTQLNRPELGYPGLHPTHPGQHEDAITKSLVQWGFSAQMLVSTESFSAHQMIYKKITDEAAFNVSSSALAALIEARRRYCAINSYDTESTIKVPGRVTLNEQKRENWLRELADSSVPLLKLSKNVPHGFKGEKLLEMLVSRKIDSSRATWYIRLIGLNEINAQRNKNELSHIRYTLSFTSDVCQFLQKQLAEVTVPLQTNLSSSTTSLITTSSRLAAMNVRSKPRSSTLSDPETRKHWVAKWNQSRMLLKRLYFESLLDQPTFFKWLIDQLRLANLAQINFLLEIHHSVLDRFNLSSNLVRGFVEACLFQIRFITKQTATLFLSKLERRLKLAVQSAFIFCPDNFVWPDIWISNKVLLEEIILANFPRSTDDISSLKHNSQTNQLREILKGDFYAVNWRVNELIGDVGVGTGIVGNIFRRRVQLVEILDSYTDYNDCSKLYYKYFLNPSVAGHIPVSFKDKLEVLLSWATTPLRTSDKRVHLVASTLSYVKHDYKKNGDEFQNILVGWLEQIESIEGGDLLVRLFSELSRRNIFSYGAYVQRMVAKGETECDIVAGKASGLQALLSEWMPLASSKSSRERSSSIKRSPGRDSARNGLMAIIADFNSAIASADYGRFTSLLKRRLDVRQATSANRKLLAEILPNALVHLVSELTFPSVSGSGFLVSKTANHPQMASALLTWGIQLLEACQAHATLFEIMQRIVQIDLGRLEALRSDERARADLSPSFQSTLHYLQVICMTASNNKEILEINGQLADFISRLFAIYVHFRRLIGGTFPVLRGFVRCLRNLVIESNAVDSQILEVLDKEYHPIFDEMMTGPSTGETLPSRTREILQLIQCPSAAQVSQLVLKYWEEYRSDMDWGAVLWNSLIAAIKIHSQEEFDEPLLKNIGEGVQNPYENWAHFREIIMQFCEDLDVLYEEGLIGCLIRAGYVNYPHPDDEALFSQPVPTSDVKMTSEEEEGEESEEIVMGGPSLKSLFFHNQRSLCRNIRLLLVELMSCGLISIEVGLEEYVIRPLADDVPQLLVNLCGDNSSDTQRASHTTQAEEALRQVKEIYELVNEALCEQQVDRRAFVSQSPGKESVVMMTPSHSRSDGHSSFTNQGTPEVSFKSKDVEHAIEEYVRAWKLHVERKLWFEQSDEGSAFCSRLLLSLLISIKTVSELSFDPDGQENPSSQQQESFEQLITKILDVFESLRGTVCRGSSLLRRQIPAQSAVFLNPILEFVKQNDLGTIFHTKLIHSIDELLPYSQPTDLVNQKYPYLESIFKATCIFNHAARTRQFQLHIRLLMSSNPPQMSASKEASVDLASTLGSLVEVMAKRLHLTDSKDASPFFLECLPAQVAEALIIKLSLYLGMSICKLLGPNPSDSALEVLRIHHISRCITTLTNQLTIRTYQSNDDITSKVVGGSGPLGCNATVESYMSYWQQLKSGLSLLNNRLTTSDPTTLSPKRLEYRIIRALLHSIQVILWSLPGLTQHLGALKQMIAEIWIEIALRVQGDSALQNQIMDTISVLLFPTVPDDSCLTATVGILRKRFRWLYLPILNLDDGSNLVPSNRLKYLLGSSLRGSSTLFQERLADGAVKFVEEKPWEELEKMDLSGPGFISIDALKCQTLSHIEQIPEPKRVVSRPPKSKRGNGDGEETMAEDIEPGGERGSDQQMAGAHALEEEEENEEEEEEEEIIRGERHCFEHELATDGLSTMPLHFLRSLFPSASRLTGGDWQVAQEQQKLLQTHQAEQTRLQQQQQQQGTSMEVQAEPESGRTRKRKGLGLSPMPVDLAASSSSGPTLRSARSTRKKSSAAAPVNPPPTTASTSKRAKKR</sequence>
<evidence type="ECO:0000313" key="12">
    <source>
        <dbReference type="Proteomes" id="UP000324748"/>
    </source>
</evidence>
<evidence type="ECO:0000256" key="1">
    <source>
        <dbReference type="ARBA" id="ARBA00004123"/>
    </source>
</evidence>
<dbReference type="EMBL" id="VSWC01000196">
    <property type="protein sequence ID" value="KAA1066095.1"/>
    <property type="molecule type" value="Genomic_DNA"/>
</dbReference>
<evidence type="ECO:0000313" key="10">
    <source>
        <dbReference type="EMBL" id="KAA1066095.1"/>
    </source>
</evidence>
<feature type="region of interest" description="Disordered" evidence="8">
    <location>
        <begin position="1770"/>
        <end position="1856"/>
    </location>
</feature>
<comment type="subcellular location">
    <subcellularLocation>
        <location evidence="1">Nucleus</location>
    </subcellularLocation>
</comment>
<evidence type="ECO:0000256" key="5">
    <source>
        <dbReference type="ARBA" id="ARBA00023163"/>
    </source>
</evidence>
<dbReference type="PANTHER" id="PTHR46567:SF1">
    <property type="entry name" value="MEDIATOR OF RNA POLYMERASE II TRANSCRIPTION SUBUNIT 12"/>
    <property type="match status" value="1"/>
</dbReference>
<keyword evidence="6" id="KW-0539">Nucleus</keyword>
<feature type="compositionally biased region" description="Acidic residues" evidence="8">
    <location>
        <begin position="1703"/>
        <end position="1716"/>
    </location>
</feature>
<evidence type="ECO:0000256" key="6">
    <source>
        <dbReference type="ARBA" id="ARBA00023242"/>
    </source>
</evidence>
<dbReference type="GO" id="GO:0003712">
    <property type="term" value="F:transcription coregulator activity"/>
    <property type="evidence" value="ECO:0007669"/>
    <property type="project" value="InterPro"/>
</dbReference>
<protein>
    <recommendedName>
        <fullName evidence="3">Mediator of RNA polymerase II transcription subunit 12</fullName>
    </recommendedName>
    <alternativeName>
        <fullName evidence="7">Mediator complex subunit 12</fullName>
    </alternativeName>
</protein>
<reference evidence="12 13" key="1">
    <citation type="submission" date="2019-05" db="EMBL/GenBank/DDBJ databases">
        <title>Emergence of the Ug99 lineage of the wheat stem rust pathogen through somatic hybridization.</title>
        <authorList>
            <person name="Li F."/>
            <person name="Upadhyaya N.M."/>
            <person name="Sperschneider J."/>
            <person name="Matny O."/>
            <person name="Nguyen-Phuc H."/>
            <person name="Mago R."/>
            <person name="Raley C."/>
            <person name="Miller M.E."/>
            <person name="Silverstein K.A.T."/>
            <person name="Henningsen E."/>
            <person name="Hirsch C.D."/>
            <person name="Visser B."/>
            <person name="Pretorius Z.A."/>
            <person name="Steffenson B.J."/>
            <person name="Schwessinger B."/>
            <person name="Dodds P.N."/>
            <person name="Figueroa M."/>
        </authorList>
    </citation>
    <scope>NUCLEOTIDE SEQUENCE [LARGE SCALE GENOMIC DNA]</scope>
    <source>
        <strain evidence="10">21-0</strain>
        <strain evidence="11 13">Ug99</strain>
    </source>
</reference>
<keyword evidence="12" id="KW-1185">Reference proteome</keyword>
<feature type="region of interest" description="Disordered" evidence="8">
    <location>
        <begin position="1"/>
        <end position="27"/>
    </location>
</feature>
<evidence type="ECO:0000259" key="9">
    <source>
        <dbReference type="SMART" id="SM01281"/>
    </source>
</evidence>
<keyword evidence="5" id="KW-0804">Transcription</keyword>
<dbReference type="PANTHER" id="PTHR46567">
    <property type="entry name" value="MEDIATOR OF RNA POLYMERASE II TRANSCRIPTION SUBUNIT 12"/>
    <property type="match status" value="1"/>
</dbReference>
<feature type="compositionally biased region" description="Acidic residues" evidence="8">
    <location>
        <begin position="1675"/>
        <end position="1686"/>
    </location>
</feature>
<gene>
    <name evidence="11" type="primary">SRB8_1</name>
    <name evidence="10" type="ORF">PGT21_021142</name>
    <name evidence="11" type="ORF">PGTUg99_002874</name>
</gene>
<evidence type="ECO:0000256" key="8">
    <source>
        <dbReference type="SAM" id="MobiDB-lite"/>
    </source>
</evidence>
<organism evidence="11 13">
    <name type="scientific">Puccinia graminis f. sp. tritici</name>
    <dbReference type="NCBI Taxonomy" id="56615"/>
    <lineage>
        <taxon>Eukaryota</taxon>
        <taxon>Fungi</taxon>
        <taxon>Dikarya</taxon>
        <taxon>Basidiomycota</taxon>
        <taxon>Pucciniomycotina</taxon>
        <taxon>Pucciniomycetes</taxon>
        <taxon>Pucciniales</taxon>
        <taxon>Pucciniaceae</taxon>
        <taxon>Puccinia</taxon>
    </lineage>
</organism>
<dbReference type="OrthoDB" id="20828at2759"/>
<accession>A0A5B0SFS7</accession>
<evidence type="ECO:0000313" key="13">
    <source>
        <dbReference type="Proteomes" id="UP000325313"/>
    </source>
</evidence>
<dbReference type="Proteomes" id="UP000324748">
    <property type="component" value="Unassembled WGS sequence"/>
</dbReference>
<dbReference type="SMART" id="SM01281">
    <property type="entry name" value="Med12"/>
    <property type="match status" value="1"/>
</dbReference>
<feature type="compositionally biased region" description="Low complexity" evidence="8">
    <location>
        <begin position="1770"/>
        <end position="1786"/>
    </location>
</feature>
<feature type="compositionally biased region" description="Polar residues" evidence="8">
    <location>
        <begin position="1135"/>
        <end position="1144"/>
    </location>
</feature>
<feature type="domain" description="Mediator complex subunit Med12" evidence="9">
    <location>
        <begin position="131"/>
        <end position="194"/>
    </location>
</feature>
<name>A0A5B0SFS7_PUCGR</name>
<dbReference type="EMBL" id="VDEP01000021">
    <property type="protein sequence ID" value="KAA1136831.1"/>
    <property type="molecule type" value="Genomic_DNA"/>
</dbReference>
<keyword evidence="4" id="KW-0805">Transcription regulation</keyword>
<proteinExistence type="inferred from homology"/>
<evidence type="ECO:0000256" key="2">
    <source>
        <dbReference type="ARBA" id="ARBA00010289"/>
    </source>
</evidence>
<dbReference type="InterPro" id="IPR019035">
    <property type="entry name" value="Mediator_Med12"/>
</dbReference>
<evidence type="ECO:0000256" key="4">
    <source>
        <dbReference type="ARBA" id="ARBA00023015"/>
    </source>
</evidence>
<evidence type="ECO:0000313" key="11">
    <source>
        <dbReference type="EMBL" id="KAA1136831.1"/>
    </source>
</evidence>
<dbReference type="GO" id="GO:0016592">
    <property type="term" value="C:mediator complex"/>
    <property type="evidence" value="ECO:0007669"/>
    <property type="project" value="InterPro"/>
</dbReference>
<dbReference type="GO" id="GO:0006357">
    <property type="term" value="P:regulation of transcription by RNA polymerase II"/>
    <property type="evidence" value="ECO:0007669"/>
    <property type="project" value="InterPro"/>
</dbReference>